<keyword evidence="3" id="KW-0540">Nuclease</keyword>
<dbReference type="PANTHER" id="PTHR34477:SF1">
    <property type="entry name" value="UPF0213 PROTEIN YHBQ"/>
    <property type="match status" value="1"/>
</dbReference>
<proteinExistence type="inferred from homology"/>
<dbReference type="Proteomes" id="UP000245533">
    <property type="component" value="Unassembled WGS sequence"/>
</dbReference>
<dbReference type="PANTHER" id="PTHR34477">
    <property type="entry name" value="UPF0213 PROTEIN YHBQ"/>
    <property type="match status" value="1"/>
</dbReference>
<evidence type="ECO:0000256" key="1">
    <source>
        <dbReference type="ARBA" id="ARBA00007435"/>
    </source>
</evidence>
<protein>
    <submittedName>
        <fullName evidence="3">Endonuclease</fullName>
    </submittedName>
</protein>
<evidence type="ECO:0000259" key="2">
    <source>
        <dbReference type="PROSITE" id="PS50164"/>
    </source>
</evidence>
<dbReference type="Pfam" id="PF01541">
    <property type="entry name" value="GIY-YIG"/>
    <property type="match status" value="1"/>
</dbReference>
<organism evidence="3 4">
    <name type="scientific">Rhodohalobacter mucosus</name>
    <dbReference type="NCBI Taxonomy" id="2079485"/>
    <lineage>
        <taxon>Bacteria</taxon>
        <taxon>Pseudomonadati</taxon>
        <taxon>Balneolota</taxon>
        <taxon>Balneolia</taxon>
        <taxon>Balneolales</taxon>
        <taxon>Balneolaceae</taxon>
        <taxon>Rhodohalobacter</taxon>
    </lineage>
</organism>
<comment type="caution">
    <text evidence="3">The sequence shown here is derived from an EMBL/GenBank/DDBJ whole genome shotgun (WGS) entry which is preliminary data.</text>
</comment>
<dbReference type="PROSITE" id="PS50164">
    <property type="entry name" value="GIY_YIG"/>
    <property type="match status" value="1"/>
</dbReference>
<keyword evidence="3" id="KW-0255">Endonuclease</keyword>
<dbReference type="InterPro" id="IPR035901">
    <property type="entry name" value="GIY-YIG_endonuc_sf"/>
</dbReference>
<dbReference type="AlphaFoldDB" id="A0A316TTE9"/>
<dbReference type="SUPFAM" id="SSF82771">
    <property type="entry name" value="GIY-YIG endonuclease"/>
    <property type="match status" value="1"/>
</dbReference>
<evidence type="ECO:0000313" key="4">
    <source>
        <dbReference type="Proteomes" id="UP000245533"/>
    </source>
</evidence>
<dbReference type="EMBL" id="QGGB01000007">
    <property type="protein sequence ID" value="PWN06255.1"/>
    <property type="molecule type" value="Genomic_DNA"/>
</dbReference>
<dbReference type="InterPro" id="IPR000305">
    <property type="entry name" value="GIY-YIG_endonuc"/>
</dbReference>
<dbReference type="GO" id="GO:0004519">
    <property type="term" value="F:endonuclease activity"/>
    <property type="evidence" value="ECO:0007669"/>
    <property type="project" value="UniProtKB-KW"/>
</dbReference>
<name>A0A316TTE9_9BACT</name>
<feature type="domain" description="GIY-YIG" evidence="2">
    <location>
        <begin position="1"/>
        <end position="80"/>
    </location>
</feature>
<keyword evidence="4" id="KW-1185">Reference proteome</keyword>
<gene>
    <name evidence="3" type="ORF">DDZ15_10525</name>
</gene>
<keyword evidence="3" id="KW-0378">Hydrolase</keyword>
<sequence>MYSAYILQSEKNLSHYYGHSGDLDKRLKEHNAGKVRSTKAYRPWKLIYFEEFLTKSEAYKKEQFFKIIDGYNYLKSSGII</sequence>
<dbReference type="Gene3D" id="3.40.1440.10">
    <property type="entry name" value="GIY-YIG endonuclease"/>
    <property type="match status" value="1"/>
</dbReference>
<comment type="similarity">
    <text evidence="1">Belongs to the UPF0213 family.</text>
</comment>
<reference evidence="3 4" key="1">
    <citation type="submission" date="2018-05" db="EMBL/GenBank/DDBJ databases">
        <title>Rhodohalobacter halophilus gen. nov., sp. nov., a moderately halophilic member of the family Balneolaceae.</title>
        <authorList>
            <person name="Liu Z.-W."/>
        </authorList>
    </citation>
    <scope>NUCLEOTIDE SEQUENCE [LARGE SCALE GENOMIC DNA]</scope>
    <source>
        <strain evidence="3 4">8A47</strain>
    </source>
</reference>
<dbReference type="CDD" id="cd10449">
    <property type="entry name" value="GIY-YIG_SLX1_like"/>
    <property type="match status" value="1"/>
</dbReference>
<dbReference type="InterPro" id="IPR050190">
    <property type="entry name" value="UPF0213_domain"/>
</dbReference>
<evidence type="ECO:0000313" key="3">
    <source>
        <dbReference type="EMBL" id="PWN06255.1"/>
    </source>
</evidence>
<dbReference type="OrthoDB" id="1495241at2"/>
<accession>A0A316TTE9</accession>